<dbReference type="SUPFAM" id="SSF56112">
    <property type="entry name" value="Protein kinase-like (PK-like)"/>
    <property type="match status" value="1"/>
</dbReference>
<dbReference type="Proteomes" id="UP000326198">
    <property type="component" value="Unassembled WGS sequence"/>
</dbReference>
<proteinExistence type="predicted"/>
<dbReference type="PANTHER" id="PTHR37171:SF1">
    <property type="entry name" value="SERINE_THREONINE-PROTEIN KINASE YRZF-RELATED"/>
    <property type="match status" value="1"/>
</dbReference>
<sequence>MDSESSPDYKALFLREAEKRREAEERERKAEERERKAEERQRKAEEEREQEKEERRRAEEERDQDRELTRHTTFLELLRHCHTHFSLPLRAETPSRSTTGKIPPPTGKCCPLRFKPWIDCGSRQQEIYRSVRTYLEPPGEAAAQRFSPRLALEDLGQRFEPISSEQDLESYERFCVENYVRDIIAQLCEIPAAREEFNLGDGVRFHNHANALNPTEASYSQGTESSSSRRSKPDQFCIHRVDGDNNTLLTTVEYKPPHKLSVENLRAGLKPMNFWKDIVQPDSIPTEEPEKLEYNAAWLTGSAVTQEYHVMIQEGLEYSYLTNGFALVLLRVPYDDPSTLYYHLCEPNMEIDPDDDCSFEQPLTAIARVLCLCLMSFGARLRDQTWRNNARAQLPVWKTSFDHTRSQIPERELQQNPPGSEYSPSVSSKRAVSDYMPSSSSPVKSPTAEHRMPTRSRARCAPDTSPRRDDSPDSDPDSAPGRRKRGFSQVTLSPSSPSTQRSARRTGHRYDESGGHQHTAQFCTQRCLLGLQQGSELDSNCPNVVLHQQGGNGSRHLINAKTLVQQIKQQLDENLDRDCTPMGGCGASGAPFKITCTAYGYTVVGKGTTSYLWNEVRREADIYHILSRAQGSAVPVFLGTIDLAKIYFLHGAGEIRHMLLMAWGGEPMNTIKHVKAIRDKTLRSQKKIRSLGVLHQDLRPENMLWNAELGRVLIIDFHHSELDSRPTKKRTRLREQLLYRAEEHRRKRLRVV</sequence>
<dbReference type="PROSITE" id="PS50011">
    <property type="entry name" value="PROTEIN_KINASE_DOM"/>
    <property type="match status" value="1"/>
</dbReference>
<organism evidence="3 4">
    <name type="scientific">Aspergillus bertholletiae</name>
    <dbReference type="NCBI Taxonomy" id="1226010"/>
    <lineage>
        <taxon>Eukaryota</taxon>
        <taxon>Fungi</taxon>
        <taxon>Dikarya</taxon>
        <taxon>Ascomycota</taxon>
        <taxon>Pezizomycotina</taxon>
        <taxon>Eurotiomycetes</taxon>
        <taxon>Eurotiomycetidae</taxon>
        <taxon>Eurotiales</taxon>
        <taxon>Aspergillaceae</taxon>
        <taxon>Aspergillus</taxon>
        <taxon>Aspergillus subgen. Circumdati</taxon>
    </lineage>
</organism>
<evidence type="ECO:0000313" key="3">
    <source>
        <dbReference type="EMBL" id="KAE8374938.1"/>
    </source>
</evidence>
<dbReference type="EMBL" id="ML736272">
    <property type="protein sequence ID" value="KAE8374938.1"/>
    <property type="molecule type" value="Genomic_DNA"/>
</dbReference>
<dbReference type="OrthoDB" id="2156052at2759"/>
<feature type="compositionally biased region" description="Polar residues" evidence="1">
    <location>
        <begin position="414"/>
        <end position="444"/>
    </location>
</feature>
<dbReference type="GO" id="GO:0004672">
    <property type="term" value="F:protein kinase activity"/>
    <property type="evidence" value="ECO:0007669"/>
    <property type="project" value="InterPro"/>
</dbReference>
<dbReference type="AlphaFoldDB" id="A0A5N7B1B0"/>
<feature type="region of interest" description="Disordered" evidence="1">
    <location>
        <begin position="214"/>
        <end position="233"/>
    </location>
</feature>
<dbReference type="InterPro" id="IPR052396">
    <property type="entry name" value="Meiotic_Drive_Suppr_Kinase"/>
</dbReference>
<feature type="compositionally biased region" description="Polar residues" evidence="1">
    <location>
        <begin position="488"/>
        <end position="501"/>
    </location>
</feature>
<dbReference type="GO" id="GO:0005524">
    <property type="term" value="F:ATP binding"/>
    <property type="evidence" value="ECO:0007669"/>
    <property type="project" value="InterPro"/>
</dbReference>
<feature type="region of interest" description="Disordered" evidence="1">
    <location>
        <begin position="403"/>
        <end position="516"/>
    </location>
</feature>
<dbReference type="InterPro" id="IPR011009">
    <property type="entry name" value="Kinase-like_dom_sf"/>
</dbReference>
<gene>
    <name evidence="3" type="ORF">BDV26DRAFT_283903</name>
</gene>
<evidence type="ECO:0000259" key="2">
    <source>
        <dbReference type="PROSITE" id="PS50011"/>
    </source>
</evidence>
<dbReference type="Gene3D" id="1.10.510.10">
    <property type="entry name" value="Transferase(Phosphotransferase) domain 1"/>
    <property type="match status" value="1"/>
</dbReference>
<protein>
    <recommendedName>
        <fullName evidence="2">Protein kinase domain-containing protein</fullName>
    </recommendedName>
</protein>
<feature type="compositionally biased region" description="Basic and acidic residues" evidence="1">
    <location>
        <begin position="403"/>
        <end position="413"/>
    </location>
</feature>
<feature type="compositionally biased region" description="Polar residues" evidence="1">
    <location>
        <begin position="214"/>
        <end position="224"/>
    </location>
</feature>
<feature type="region of interest" description="Disordered" evidence="1">
    <location>
        <begin position="1"/>
        <end position="67"/>
    </location>
</feature>
<feature type="domain" description="Protein kinase" evidence="2">
    <location>
        <begin position="577"/>
        <end position="752"/>
    </location>
</feature>
<dbReference type="InterPro" id="IPR000719">
    <property type="entry name" value="Prot_kinase_dom"/>
</dbReference>
<dbReference type="PANTHER" id="PTHR37171">
    <property type="entry name" value="SERINE/THREONINE-PROTEIN KINASE YRZF-RELATED"/>
    <property type="match status" value="1"/>
</dbReference>
<reference evidence="3 4" key="1">
    <citation type="submission" date="2019-04" db="EMBL/GenBank/DDBJ databases">
        <title>Friends and foes A comparative genomics studyof 23 Aspergillus species from section Flavi.</title>
        <authorList>
            <consortium name="DOE Joint Genome Institute"/>
            <person name="Kjaerbolling I."/>
            <person name="Vesth T."/>
            <person name="Frisvad J.C."/>
            <person name="Nybo J.L."/>
            <person name="Theobald S."/>
            <person name="Kildgaard S."/>
            <person name="Isbrandt T."/>
            <person name="Kuo A."/>
            <person name="Sato A."/>
            <person name="Lyhne E.K."/>
            <person name="Kogle M.E."/>
            <person name="Wiebenga A."/>
            <person name="Kun R.S."/>
            <person name="Lubbers R.J."/>
            <person name="Makela M.R."/>
            <person name="Barry K."/>
            <person name="Chovatia M."/>
            <person name="Clum A."/>
            <person name="Daum C."/>
            <person name="Haridas S."/>
            <person name="He G."/>
            <person name="LaButti K."/>
            <person name="Lipzen A."/>
            <person name="Mondo S."/>
            <person name="Riley R."/>
            <person name="Salamov A."/>
            <person name="Simmons B.A."/>
            <person name="Magnuson J.K."/>
            <person name="Henrissat B."/>
            <person name="Mortensen U.H."/>
            <person name="Larsen T.O."/>
            <person name="Devries R.P."/>
            <person name="Grigoriev I.V."/>
            <person name="Machida M."/>
            <person name="Baker S.E."/>
            <person name="Andersen M.R."/>
        </authorList>
    </citation>
    <scope>NUCLEOTIDE SEQUENCE [LARGE SCALE GENOMIC DNA]</scope>
    <source>
        <strain evidence="3 4">IBT 29228</strain>
    </source>
</reference>
<evidence type="ECO:0000256" key="1">
    <source>
        <dbReference type="SAM" id="MobiDB-lite"/>
    </source>
</evidence>
<keyword evidence="4" id="KW-1185">Reference proteome</keyword>
<name>A0A5N7B1B0_9EURO</name>
<feature type="compositionally biased region" description="Basic and acidic residues" evidence="1">
    <location>
        <begin position="13"/>
        <end position="67"/>
    </location>
</feature>
<accession>A0A5N7B1B0</accession>
<evidence type="ECO:0000313" key="4">
    <source>
        <dbReference type="Proteomes" id="UP000326198"/>
    </source>
</evidence>